<organism evidence="6 7">
    <name type="scientific">Vanrija albida</name>
    <dbReference type="NCBI Taxonomy" id="181172"/>
    <lineage>
        <taxon>Eukaryota</taxon>
        <taxon>Fungi</taxon>
        <taxon>Dikarya</taxon>
        <taxon>Basidiomycota</taxon>
        <taxon>Agaricomycotina</taxon>
        <taxon>Tremellomycetes</taxon>
        <taxon>Trichosporonales</taxon>
        <taxon>Trichosporonaceae</taxon>
        <taxon>Vanrija</taxon>
    </lineage>
</organism>
<sequence length="500" mass="52856">MHTAALVLALVAAAQAALLPRADDGPVHLTLHAPEPRRAGLDADGRHAAGRLAMYRRQQGETLDASLTNHMESRYSVKVAIGTPPQDFLLAFDTGSPGTWVYDSECTPSMCGSHSEGFDAAKSSTYTLNNRTGLRPGVQFVTTYCNGLWGWDTVGVGNSNVQSAEAYPFLRCTEGNVTQSLAEPPGVIGFSWPIRNYPEPLWHVLVKDWKDKRFGVYLAPQSVRAGQQLRPADPNGGVLTLGGVNRDLYTGEINYVPNVVLPRKSEPSEAQNHTFWAVRVDSAAVDSSTFTPGSVAVLDTGTPLSWVPPTVWDAVYAGVQGMVLIPETSTHIFPCENAEHARPLVLTLGGVPYTIPAAHMFLYFPGVTGAGVPGWTAGPSGRVCRAQLQATDPKDLGYPFDWMFGDTILRLLYQVYQYDPPAVGFALVANSASSGANSTAPASASPGGGGITGAANTVFGADSTTPIQPFPTPTRVSSGAGPRLVAPAAVILALAVALLS</sequence>
<evidence type="ECO:0000256" key="4">
    <source>
        <dbReference type="SAM" id="SignalP"/>
    </source>
</evidence>
<dbReference type="RefSeq" id="XP_069206852.1">
    <property type="nucleotide sequence ID" value="XM_069354781.1"/>
</dbReference>
<dbReference type="SUPFAM" id="SSF50630">
    <property type="entry name" value="Acid proteases"/>
    <property type="match status" value="1"/>
</dbReference>
<accession>A0ABR3PXP1</accession>
<reference evidence="6 7" key="1">
    <citation type="submission" date="2023-08" db="EMBL/GenBank/DDBJ databases">
        <title>Annotated Genome Sequence of Vanrija albida AlHP1.</title>
        <authorList>
            <person name="Herzog R."/>
        </authorList>
    </citation>
    <scope>NUCLEOTIDE SEQUENCE [LARGE SCALE GENOMIC DNA]</scope>
    <source>
        <strain evidence="6 7">AlHP1</strain>
    </source>
</reference>
<protein>
    <recommendedName>
        <fullName evidence="5">Peptidase A1 domain-containing protein</fullName>
    </recommendedName>
</protein>
<evidence type="ECO:0000256" key="3">
    <source>
        <dbReference type="RuleBase" id="RU000454"/>
    </source>
</evidence>
<dbReference type="Proteomes" id="UP001565368">
    <property type="component" value="Unassembled WGS sequence"/>
</dbReference>
<dbReference type="InterPro" id="IPR021109">
    <property type="entry name" value="Peptidase_aspartic_dom_sf"/>
</dbReference>
<evidence type="ECO:0000259" key="5">
    <source>
        <dbReference type="PROSITE" id="PS51767"/>
    </source>
</evidence>
<dbReference type="InterPro" id="IPR001461">
    <property type="entry name" value="Aspartic_peptidase_A1"/>
</dbReference>
<dbReference type="PRINTS" id="PR00792">
    <property type="entry name" value="PEPSIN"/>
</dbReference>
<dbReference type="PROSITE" id="PS51767">
    <property type="entry name" value="PEPTIDASE_A1"/>
    <property type="match status" value="1"/>
</dbReference>
<dbReference type="InterPro" id="IPR001969">
    <property type="entry name" value="Aspartic_peptidase_AS"/>
</dbReference>
<dbReference type="GeneID" id="95987363"/>
<dbReference type="CDD" id="cd05471">
    <property type="entry name" value="pepsin_like"/>
    <property type="match status" value="1"/>
</dbReference>
<dbReference type="PANTHER" id="PTHR47966:SF51">
    <property type="entry name" value="BETA-SITE APP-CLEAVING ENZYME, ISOFORM A-RELATED"/>
    <property type="match status" value="1"/>
</dbReference>
<dbReference type="InterPro" id="IPR034164">
    <property type="entry name" value="Pepsin-like_dom"/>
</dbReference>
<dbReference type="InterPro" id="IPR033121">
    <property type="entry name" value="PEPTIDASE_A1"/>
</dbReference>
<feature type="domain" description="Peptidase A1" evidence="5">
    <location>
        <begin position="75"/>
        <end position="426"/>
    </location>
</feature>
<keyword evidence="2 3" id="KW-0064">Aspartyl protease</keyword>
<keyword evidence="7" id="KW-1185">Reference proteome</keyword>
<dbReference type="PROSITE" id="PS00141">
    <property type="entry name" value="ASP_PROTEASE"/>
    <property type="match status" value="1"/>
</dbReference>
<comment type="similarity">
    <text evidence="1 3">Belongs to the peptidase A1 family.</text>
</comment>
<keyword evidence="4" id="KW-0732">Signal</keyword>
<keyword evidence="3" id="KW-0645">Protease</keyword>
<dbReference type="PANTHER" id="PTHR47966">
    <property type="entry name" value="BETA-SITE APP-CLEAVING ENZYME, ISOFORM A-RELATED"/>
    <property type="match status" value="1"/>
</dbReference>
<evidence type="ECO:0000256" key="1">
    <source>
        <dbReference type="ARBA" id="ARBA00007447"/>
    </source>
</evidence>
<gene>
    <name evidence="6" type="ORF">Q8F55_006320</name>
</gene>
<feature type="signal peptide" evidence="4">
    <location>
        <begin position="1"/>
        <end position="16"/>
    </location>
</feature>
<name>A0ABR3PXP1_9TREE</name>
<evidence type="ECO:0000313" key="6">
    <source>
        <dbReference type="EMBL" id="KAL1406908.1"/>
    </source>
</evidence>
<feature type="chain" id="PRO_5045754343" description="Peptidase A1 domain-containing protein" evidence="4">
    <location>
        <begin position="17"/>
        <end position="500"/>
    </location>
</feature>
<comment type="caution">
    <text evidence="6">The sequence shown here is derived from an EMBL/GenBank/DDBJ whole genome shotgun (WGS) entry which is preliminary data.</text>
</comment>
<dbReference type="EMBL" id="JBBXJM010000005">
    <property type="protein sequence ID" value="KAL1406908.1"/>
    <property type="molecule type" value="Genomic_DNA"/>
</dbReference>
<proteinExistence type="inferred from homology"/>
<dbReference type="Gene3D" id="2.40.70.10">
    <property type="entry name" value="Acid Proteases"/>
    <property type="match status" value="2"/>
</dbReference>
<evidence type="ECO:0000256" key="2">
    <source>
        <dbReference type="ARBA" id="ARBA00022750"/>
    </source>
</evidence>
<keyword evidence="3" id="KW-0378">Hydrolase</keyword>
<dbReference type="Pfam" id="PF00026">
    <property type="entry name" value="Asp"/>
    <property type="match status" value="1"/>
</dbReference>
<evidence type="ECO:0000313" key="7">
    <source>
        <dbReference type="Proteomes" id="UP001565368"/>
    </source>
</evidence>